<sequence length="153" mass="17788">MKQGRYQLAFRTYLPASASTVLAGVLTPAGVNAELRPWLSMRFPAPLPAQLQELPLHTRLGRCWLLLFGLIPVDYEDLSFNAIHHDGFEENSVLFSQRLWAHTRRVTPLPQGCELSDELRFTPRLPGTGWLSLVIIRQLFNWRHRQLRRLYRQ</sequence>
<reference evidence="2" key="1">
    <citation type="journal article" date="2019" name="Int. J. Syst. Evol. Microbiol.">
        <title>The Global Catalogue of Microorganisms (GCM) 10K type strain sequencing project: providing services to taxonomists for standard genome sequencing and annotation.</title>
        <authorList>
            <consortium name="The Broad Institute Genomics Platform"/>
            <consortium name="The Broad Institute Genome Sequencing Center for Infectious Disease"/>
            <person name="Wu L."/>
            <person name="Ma J."/>
        </authorList>
    </citation>
    <scope>NUCLEOTIDE SEQUENCE [LARGE SCALE GENOMIC DNA]</scope>
    <source>
        <strain evidence="2">NBRC 110044</strain>
    </source>
</reference>
<organism evidence="1 2">
    <name type="scientific">Chitinimonas prasina</name>
    <dbReference type="NCBI Taxonomy" id="1434937"/>
    <lineage>
        <taxon>Bacteria</taxon>
        <taxon>Pseudomonadati</taxon>
        <taxon>Pseudomonadota</taxon>
        <taxon>Betaproteobacteria</taxon>
        <taxon>Neisseriales</taxon>
        <taxon>Chitinibacteraceae</taxon>
        <taxon>Chitinimonas</taxon>
    </lineage>
</organism>
<dbReference type="Gene3D" id="3.30.530.20">
    <property type="match status" value="1"/>
</dbReference>
<comment type="caution">
    <text evidence="1">The sequence shown here is derived from an EMBL/GenBank/DDBJ whole genome shotgun (WGS) entry which is preliminary data.</text>
</comment>
<proteinExistence type="predicted"/>
<evidence type="ECO:0000313" key="1">
    <source>
        <dbReference type="EMBL" id="GLR11214.1"/>
    </source>
</evidence>
<keyword evidence="2" id="KW-1185">Reference proteome</keyword>
<gene>
    <name evidence="1" type="ORF">GCM10007907_00040</name>
</gene>
<evidence type="ECO:0008006" key="3">
    <source>
        <dbReference type="Google" id="ProtNLM"/>
    </source>
</evidence>
<dbReference type="InterPro" id="IPR023393">
    <property type="entry name" value="START-like_dom_sf"/>
</dbReference>
<dbReference type="RefSeq" id="WP_284194379.1">
    <property type="nucleotide sequence ID" value="NZ_BSOG01000001.1"/>
</dbReference>
<protein>
    <recommendedName>
        <fullName evidence="3">SRPBCC family protein</fullName>
    </recommendedName>
</protein>
<accession>A0ABQ5Y8T3</accession>
<dbReference type="Proteomes" id="UP001156706">
    <property type="component" value="Unassembled WGS sequence"/>
</dbReference>
<name>A0ABQ5Y8T3_9NEIS</name>
<evidence type="ECO:0000313" key="2">
    <source>
        <dbReference type="Proteomes" id="UP001156706"/>
    </source>
</evidence>
<dbReference type="EMBL" id="BSOG01000001">
    <property type="protein sequence ID" value="GLR11214.1"/>
    <property type="molecule type" value="Genomic_DNA"/>
</dbReference>